<evidence type="ECO:0000256" key="5">
    <source>
        <dbReference type="ARBA" id="ARBA00023136"/>
    </source>
</evidence>
<evidence type="ECO:0000259" key="10">
    <source>
        <dbReference type="Pfam" id="PF12430"/>
    </source>
</evidence>
<evidence type="ECO:0000256" key="4">
    <source>
        <dbReference type="ARBA" id="ARBA00022989"/>
    </source>
</evidence>
<evidence type="ECO:0008006" key="14">
    <source>
        <dbReference type="Google" id="ProtNLM"/>
    </source>
</evidence>
<gene>
    <name evidence="12" type="primary">HaOG212084</name>
    <name evidence="12" type="ORF">B5X24_HaOG212084</name>
</gene>
<dbReference type="EMBL" id="KZ150233">
    <property type="protein sequence ID" value="PZC71990.1"/>
    <property type="molecule type" value="Genomic_DNA"/>
</dbReference>
<dbReference type="GO" id="GO:0032580">
    <property type="term" value="C:Golgi cisterna membrane"/>
    <property type="evidence" value="ECO:0007669"/>
    <property type="project" value="TreeGrafter"/>
</dbReference>
<dbReference type="Pfam" id="PF12537">
    <property type="entry name" value="GPHR_N"/>
    <property type="match status" value="1"/>
</dbReference>
<feature type="transmembrane region" description="Helical" evidence="9">
    <location>
        <begin position="377"/>
        <end position="399"/>
    </location>
</feature>
<feature type="transmembrane region" description="Helical" evidence="9">
    <location>
        <begin position="528"/>
        <end position="546"/>
    </location>
</feature>
<comment type="similarity">
    <text evidence="2">Belongs to the Golgi pH regulator (TC 1.A.38) family.</text>
</comment>
<keyword evidence="4 9" id="KW-1133">Transmembrane helix</keyword>
<evidence type="ECO:0000313" key="12">
    <source>
        <dbReference type="EMBL" id="PZC71990.1"/>
    </source>
</evidence>
<name>A0A2W1BGR6_HELAM</name>
<feature type="transmembrane region" description="Helical" evidence="9">
    <location>
        <begin position="243"/>
        <end position="259"/>
    </location>
</feature>
<evidence type="ECO:0000256" key="9">
    <source>
        <dbReference type="SAM" id="Phobius"/>
    </source>
</evidence>
<comment type="subcellular location">
    <subcellularLocation>
        <location evidence="1">Membrane</location>
        <topology evidence="1">Multi-pass membrane protein</topology>
    </subcellularLocation>
</comment>
<evidence type="ECO:0000256" key="6">
    <source>
        <dbReference type="ARBA" id="ARBA00024145"/>
    </source>
</evidence>
<feature type="transmembrane region" description="Helical" evidence="9">
    <location>
        <begin position="339"/>
        <end position="357"/>
    </location>
</feature>
<organism evidence="12 13">
    <name type="scientific">Helicoverpa armigera</name>
    <name type="common">Cotton bollworm</name>
    <name type="synonym">Heliothis armigera</name>
    <dbReference type="NCBI Taxonomy" id="29058"/>
    <lineage>
        <taxon>Eukaryota</taxon>
        <taxon>Metazoa</taxon>
        <taxon>Ecdysozoa</taxon>
        <taxon>Arthropoda</taxon>
        <taxon>Hexapoda</taxon>
        <taxon>Insecta</taxon>
        <taxon>Pterygota</taxon>
        <taxon>Neoptera</taxon>
        <taxon>Endopterygota</taxon>
        <taxon>Lepidoptera</taxon>
        <taxon>Glossata</taxon>
        <taxon>Ditrysia</taxon>
        <taxon>Noctuoidea</taxon>
        <taxon>Noctuidae</taxon>
        <taxon>Heliothinae</taxon>
        <taxon>Helicoverpa</taxon>
    </lineage>
</organism>
<comment type="catalytic activity">
    <reaction evidence="8">
        <text>fluoride(in) = fluoride(out)</text>
        <dbReference type="Rhea" id="RHEA:76159"/>
        <dbReference type="ChEBI" id="CHEBI:17051"/>
    </reaction>
</comment>
<dbReference type="PANTHER" id="PTHR15948:SF0">
    <property type="entry name" value="GOLGI PH REGULATOR A-RELATED"/>
    <property type="match status" value="1"/>
</dbReference>
<dbReference type="PANTHER" id="PTHR15948">
    <property type="entry name" value="G-PROTEIN COUPLED RECEPTOR 89-RELATED"/>
    <property type="match status" value="1"/>
</dbReference>
<feature type="domain" description="Golgi pH regulator conserved" evidence="11">
    <location>
        <begin position="370"/>
        <end position="437"/>
    </location>
</feature>
<keyword evidence="13" id="KW-1185">Reference proteome</keyword>
<evidence type="ECO:0000256" key="8">
    <source>
        <dbReference type="ARBA" id="ARBA00044702"/>
    </source>
</evidence>
<keyword evidence="5 9" id="KW-0472">Membrane</keyword>
<evidence type="ECO:0000256" key="2">
    <source>
        <dbReference type="ARBA" id="ARBA00009478"/>
    </source>
</evidence>
<feature type="transmembrane region" description="Helical" evidence="9">
    <location>
        <begin position="137"/>
        <end position="160"/>
    </location>
</feature>
<dbReference type="InterPro" id="IPR025969">
    <property type="entry name" value="ABA_GPCR_dom"/>
</dbReference>
<keyword evidence="3 9" id="KW-0812">Transmembrane</keyword>
<evidence type="ECO:0000256" key="3">
    <source>
        <dbReference type="ARBA" id="ARBA00022692"/>
    </source>
</evidence>
<evidence type="ECO:0000313" key="13">
    <source>
        <dbReference type="Proteomes" id="UP000249218"/>
    </source>
</evidence>
<dbReference type="GO" id="GO:0008308">
    <property type="term" value="F:voltage-gated monoatomic anion channel activity"/>
    <property type="evidence" value="ECO:0007669"/>
    <property type="project" value="TreeGrafter"/>
</dbReference>
<evidence type="ECO:0000256" key="7">
    <source>
        <dbReference type="ARBA" id="ARBA00035085"/>
    </source>
</evidence>
<dbReference type="InterPro" id="IPR015672">
    <property type="entry name" value="GPHR/GTG"/>
</dbReference>
<feature type="transmembrane region" description="Helical" evidence="9">
    <location>
        <begin position="271"/>
        <end position="292"/>
    </location>
</feature>
<evidence type="ECO:0000256" key="1">
    <source>
        <dbReference type="ARBA" id="ARBA00004141"/>
    </source>
</evidence>
<feature type="transmembrane region" description="Helical" evidence="9">
    <location>
        <begin position="219"/>
        <end position="237"/>
    </location>
</feature>
<protein>
    <recommendedName>
        <fullName evidence="14">Golgi pH regulator conserved domain-containing protein</fullName>
    </recommendedName>
</protein>
<feature type="transmembrane region" description="Helical" evidence="9">
    <location>
        <begin position="172"/>
        <end position="192"/>
    </location>
</feature>
<proteinExistence type="inferred from homology"/>
<dbReference type="Pfam" id="PF12430">
    <property type="entry name" value="ABA_GPCR"/>
    <property type="match status" value="1"/>
</dbReference>
<evidence type="ECO:0000259" key="11">
    <source>
        <dbReference type="Pfam" id="PF12537"/>
    </source>
</evidence>
<accession>A0A2W1BGR6</accession>
<comment type="catalytic activity">
    <reaction evidence="6">
        <text>iodide(out) = iodide(in)</text>
        <dbReference type="Rhea" id="RHEA:66324"/>
        <dbReference type="ChEBI" id="CHEBI:16382"/>
    </reaction>
</comment>
<feature type="domain" description="Abscisic acid G-protein coupled receptor-like" evidence="10">
    <location>
        <begin position="93"/>
        <end position="240"/>
    </location>
</feature>
<sequence>MCNYISTFDTLCDQCISSAISSYKFKISSERNATYLTNVFDGITNNFEYATDELYDAKSLYVSLNLEDFTSKQYYDTKKISTTRAALRRYRTLDNTPKTNVEDLILKAIKKEEDDEKEIVVHWLGWHIDVAFWSQHVSFILVGCIVLTSIRGLLLTLTKFFYKISSSKSSNIIVLILAQIMGMYFCSSVLLMRMNMPSEYRIIITQVLGDLQFNFYHRWFDVIFLVSALSSIFTLYLAHKQPSIVFFVGGWIFFVKQLFRDYEVHHLLVQLIFSVTFALSCTMFELIIFEIIDYLDSSSRYFHWNMGLYSLLFMVIALIPFYIAYFCISNIRFVSQNMIRPLTMFVWFIYLYFFWKIGDPFPILSPKQGIFSIEQGVSRIGVIGVTVMALLSGFGAVNYPYTSMAIFIRPVTQSDVLSIEKKLLQTMDMILVKKKRIALAEANSMGARQQYNMLDQSNVKNRGGFWTNILSSVGSIANPLGHGSENITQLRQEISGLEELSRQLFLEAHDARTMREKIEWSNTFQGKYFNFLGYFFSLYCVWKIFIDV</sequence>
<comment type="catalytic activity">
    <reaction evidence="7">
        <text>bromide(in) = bromide(out)</text>
        <dbReference type="Rhea" id="RHEA:75383"/>
        <dbReference type="ChEBI" id="CHEBI:15858"/>
    </reaction>
</comment>
<reference evidence="12 13" key="1">
    <citation type="journal article" date="2017" name="BMC Biol.">
        <title>Genomic innovations, transcriptional plasticity and gene loss underlying the evolution and divergence of two highly polyphagous and invasive Helicoverpa pest species.</title>
        <authorList>
            <person name="Pearce S.L."/>
            <person name="Clarke D.F."/>
            <person name="East P.D."/>
            <person name="Elfekih S."/>
            <person name="Gordon K.H."/>
            <person name="Jermiin L.S."/>
            <person name="McGaughran A."/>
            <person name="Oakeshott J.G."/>
            <person name="Papanikolaou A."/>
            <person name="Perera O.P."/>
            <person name="Rane R.V."/>
            <person name="Richards S."/>
            <person name="Tay W.T."/>
            <person name="Walsh T.K."/>
            <person name="Anderson A."/>
            <person name="Anderson C.J."/>
            <person name="Asgari S."/>
            <person name="Board P.G."/>
            <person name="Bretschneider A."/>
            <person name="Campbell P.M."/>
            <person name="Chertemps T."/>
            <person name="Christeller J.T."/>
            <person name="Coppin C.W."/>
            <person name="Downes S.J."/>
            <person name="Duan G."/>
            <person name="Farnsworth C.A."/>
            <person name="Good R.T."/>
            <person name="Han L.B."/>
            <person name="Han Y.C."/>
            <person name="Hatje K."/>
            <person name="Horne I."/>
            <person name="Huang Y.P."/>
            <person name="Hughes D.S."/>
            <person name="Jacquin-Joly E."/>
            <person name="James W."/>
            <person name="Jhangiani S."/>
            <person name="Kollmar M."/>
            <person name="Kuwar S.S."/>
            <person name="Li S."/>
            <person name="Liu N.Y."/>
            <person name="Maibeche M.T."/>
            <person name="Miller J.R."/>
            <person name="Montagne N."/>
            <person name="Perry T."/>
            <person name="Qu J."/>
            <person name="Song S.V."/>
            <person name="Sutton G.G."/>
            <person name="Vogel H."/>
            <person name="Walenz B.P."/>
            <person name="Xu W."/>
            <person name="Zhang H.J."/>
            <person name="Zou Z."/>
            <person name="Batterham P."/>
            <person name="Edwards O.R."/>
            <person name="Feyereisen R."/>
            <person name="Gibbs R.A."/>
            <person name="Heckel D.G."/>
            <person name="McGrath A."/>
            <person name="Robin C."/>
            <person name="Scherer S.E."/>
            <person name="Worley K.C."/>
            <person name="Wu Y.D."/>
        </authorList>
    </citation>
    <scope>NUCLEOTIDE SEQUENCE [LARGE SCALE GENOMIC DNA]</scope>
    <source>
        <strain evidence="12">Harm_GR_Male_#8</strain>
        <tissue evidence="12">Whole organism</tissue>
    </source>
</reference>
<dbReference type="OrthoDB" id="264392at2759"/>
<feature type="transmembrane region" description="Helical" evidence="9">
    <location>
        <begin position="304"/>
        <end position="327"/>
    </location>
</feature>
<dbReference type="GO" id="GO:0051452">
    <property type="term" value="P:intracellular pH reduction"/>
    <property type="evidence" value="ECO:0007669"/>
    <property type="project" value="TreeGrafter"/>
</dbReference>
<dbReference type="InterPro" id="IPR022535">
    <property type="entry name" value="Golgi_pH-regulator_cons_dom"/>
</dbReference>
<dbReference type="Proteomes" id="UP000249218">
    <property type="component" value="Unassembled WGS sequence"/>
</dbReference>
<dbReference type="AlphaFoldDB" id="A0A2W1BGR6"/>